<gene>
    <name evidence="1" type="ORF">VFPFJ_08633</name>
</gene>
<evidence type="ECO:0000313" key="2">
    <source>
        <dbReference type="Proteomes" id="UP000078340"/>
    </source>
</evidence>
<comment type="caution">
    <text evidence="1">The sequence shown here is derived from an EMBL/GenBank/DDBJ whole genome shotgun (WGS) entry which is preliminary data.</text>
</comment>
<sequence>MAASGYALSHRGRQACFDAALRGPPTCVTCLGRGPPWPLAETTASLELCVNLALKSPSRRSRTPNVIPRAQDR</sequence>
<protein>
    <submittedName>
        <fullName evidence="1">Uncharacterized protein</fullName>
    </submittedName>
</protein>
<dbReference type="EMBL" id="LSBI01000008">
    <property type="protein sequence ID" value="OAQ82830.1"/>
    <property type="molecule type" value="Genomic_DNA"/>
</dbReference>
<proteinExistence type="predicted"/>
<dbReference type="Proteomes" id="UP000078340">
    <property type="component" value="Unassembled WGS sequence"/>
</dbReference>
<evidence type="ECO:0000313" key="1">
    <source>
        <dbReference type="EMBL" id="OAQ82830.1"/>
    </source>
</evidence>
<accession>A0A179GZZ4</accession>
<dbReference type="AlphaFoldDB" id="A0A179GZZ4"/>
<reference evidence="1 2" key="1">
    <citation type="submission" date="2016-02" db="EMBL/GenBank/DDBJ databases">
        <title>Biosynthesis of antibiotic leucinostatins and their inhibition on Phytophthora in bio-control Purpureocillium lilacinum.</title>
        <authorList>
            <person name="Wang G."/>
            <person name="Liu Z."/>
            <person name="Lin R."/>
            <person name="Li E."/>
            <person name="Mao Z."/>
            <person name="Ling J."/>
            <person name="Yin W."/>
            <person name="Xie B."/>
        </authorList>
    </citation>
    <scope>NUCLEOTIDE SEQUENCE [LARGE SCALE GENOMIC DNA]</scope>
    <source>
        <strain evidence="1">PLFJ-1</strain>
    </source>
</reference>
<organism evidence="1 2">
    <name type="scientific">Purpureocillium lilacinum</name>
    <name type="common">Paecilomyces lilacinus</name>
    <dbReference type="NCBI Taxonomy" id="33203"/>
    <lineage>
        <taxon>Eukaryota</taxon>
        <taxon>Fungi</taxon>
        <taxon>Dikarya</taxon>
        <taxon>Ascomycota</taxon>
        <taxon>Pezizomycotina</taxon>
        <taxon>Sordariomycetes</taxon>
        <taxon>Hypocreomycetidae</taxon>
        <taxon>Hypocreales</taxon>
        <taxon>Ophiocordycipitaceae</taxon>
        <taxon>Purpureocillium</taxon>
    </lineage>
</organism>
<name>A0A179GZZ4_PURLI</name>